<evidence type="ECO:0000259" key="2">
    <source>
        <dbReference type="Pfam" id="PF20152"/>
    </source>
</evidence>
<feature type="transmembrane region" description="Helical" evidence="1">
    <location>
        <begin position="183"/>
        <end position="209"/>
    </location>
</feature>
<evidence type="ECO:0000313" key="3">
    <source>
        <dbReference type="EMBL" id="KTB27981.1"/>
    </source>
</evidence>
<reference evidence="3 4" key="1">
    <citation type="submission" date="2015-12" db="EMBL/GenBank/DDBJ databases">
        <title>Draft genome sequence of Moniliophthora roreri, the causal agent of frosty pod rot of cacao.</title>
        <authorList>
            <person name="Aime M.C."/>
            <person name="Diaz-Valderrama J.R."/>
            <person name="Kijpornyongpan T."/>
            <person name="Phillips-Mora W."/>
        </authorList>
    </citation>
    <scope>NUCLEOTIDE SEQUENCE [LARGE SCALE GENOMIC DNA]</scope>
    <source>
        <strain evidence="3 4">MCA 2952</strain>
    </source>
</reference>
<protein>
    <recommendedName>
        <fullName evidence="2">DUF6534 domain-containing protein</fullName>
    </recommendedName>
</protein>
<name>A0A0W0EV87_MONRR</name>
<accession>A0A0W0EV87</accession>
<sequence>MDESFTPIDTTYGSAFLGLVISAILYGITILQVYFYYRNYPRDARFIKILVFTVWLWDTLHLSLCTTAIYWYLITNYARPDALEQLTWSMELQTDCNGIIALIVQCFFARRLWINLTRHTASSVQQPISGVGYCDTIVYTFRTWNRVHDTEVREDDALQREKDLTAIYNYSFALVTTANFQKLIWVTSAGIGSAAAADIMIAASLCYYLSRSKTGFRRTDSLITILIIYTVTTGLMTRYGGS</sequence>
<keyword evidence="1" id="KW-1133">Transmembrane helix</keyword>
<dbReference type="PANTHER" id="PTHR40465">
    <property type="entry name" value="CHROMOSOME 1, WHOLE GENOME SHOTGUN SEQUENCE"/>
    <property type="match status" value="1"/>
</dbReference>
<feature type="transmembrane region" description="Helical" evidence="1">
    <location>
        <begin position="49"/>
        <end position="73"/>
    </location>
</feature>
<dbReference type="AlphaFoldDB" id="A0A0W0EV87"/>
<feature type="transmembrane region" description="Helical" evidence="1">
    <location>
        <begin position="221"/>
        <end position="241"/>
    </location>
</feature>
<feature type="transmembrane region" description="Helical" evidence="1">
    <location>
        <begin position="12"/>
        <end position="37"/>
    </location>
</feature>
<keyword evidence="1" id="KW-0812">Transmembrane</keyword>
<dbReference type="Pfam" id="PF20152">
    <property type="entry name" value="DUF6534"/>
    <property type="match status" value="1"/>
</dbReference>
<dbReference type="Proteomes" id="UP000054988">
    <property type="component" value="Unassembled WGS sequence"/>
</dbReference>
<dbReference type="PANTHER" id="PTHR40465:SF1">
    <property type="entry name" value="DUF6534 DOMAIN-CONTAINING PROTEIN"/>
    <property type="match status" value="1"/>
</dbReference>
<evidence type="ECO:0000313" key="4">
    <source>
        <dbReference type="Proteomes" id="UP000054988"/>
    </source>
</evidence>
<feature type="domain" description="DUF6534" evidence="2">
    <location>
        <begin position="194"/>
        <end position="237"/>
    </location>
</feature>
<organism evidence="3 4">
    <name type="scientific">Moniliophthora roreri</name>
    <name type="common">Frosty pod rot fungus</name>
    <name type="synonym">Monilia roreri</name>
    <dbReference type="NCBI Taxonomy" id="221103"/>
    <lineage>
        <taxon>Eukaryota</taxon>
        <taxon>Fungi</taxon>
        <taxon>Dikarya</taxon>
        <taxon>Basidiomycota</taxon>
        <taxon>Agaricomycotina</taxon>
        <taxon>Agaricomycetes</taxon>
        <taxon>Agaricomycetidae</taxon>
        <taxon>Agaricales</taxon>
        <taxon>Marasmiineae</taxon>
        <taxon>Marasmiaceae</taxon>
        <taxon>Moniliophthora</taxon>
    </lineage>
</organism>
<proteinExistence type="predicted"/>
<evidence type="ECO:0000256" key="1">
    <source>
        <dbReference type="SAM" id="Phobius"/>
    </source>
</evidence>
<gene>
    <name evidence="3" type="ORF">WG66_19486</name>
</gene>
<dbReference type="InterPro" id="IPR045339">
    <property type="entry name" value="DUF6534"/>
</dbReference>
<dbReference type="EMBL" id="LATX01002510">
    <property type="protein sequence ID" value="KTB27981.1"/>
    <property type="molecule type" value="Genomic_DNA"/>
</dbReference>
<comment type="caution">
    <text evidence="3">The sequence shown here is derived from an EMBL/GenBank/DDBJ whole genome shotgun (WGS) entry which is preliminary data.</text>
</comment>
<keyword evidence="1" id="KW-0472">Membrane</keyword>